<dbReference type="EMBL" id="CP000250">
    <property type="protein sequence ID" value="ABD08740.1"/>
    <property type="molecule type" value="Genomic_DNA"/>
</dbReference>
<protein>
    <recommendedName>
        <fullName evidence="4">GcrA cell cycle regulator</fullName>
    </recommendedName>
</protein>
<sequence>MPISTKSNACRPWDDEQVQRLKELIASGASAVRAAAALKRARSSVQVKARKIGMPFMASRDAKRLRDAKIAEAESRPMRARAAPVNLEPTQRS</sequence>
<gene>
    <name evidence="2" type="ordered locus">RPB_4047</name>
</gene>
<name>Q2ISS0_RHOP2</name>
<accession>Q2ISS0</accession>
<dbReference type="OrthoDB" id="8265703at2"/>
<evidence type="ECO:0008006" key="4">
    <source>
        <dbReference type="Google" id="ProtNLM"/>
    </source>
</evidence>
<keyword evidence="3" id="KW-1185">Reference proteome</keyword>
<evidence type="ECO:0000313" key="3">
    <source>
        <dbReference type="Proteomes" id="UP000008809"/>
    </source>
</evidence>
<feature type="region of interest" description="Disordered" evidence="1">
    <location>
        <begin position="73"/>
        <end position="93"/>
    </location>
</feature>
<evidence type="ECO:0000313" key="2">
    <source>
        <dbReference type="EMBL" id="ABD08740.1"/>
    </source>
</evidence>
<reference evidence="2 3" key="1">
    <citation type="submission" date="2006-01" db="EMBL/GenBank/DDBJ databases">
        <title>Complete sequence of Rhodopseudomonas palustris HaA2.</title>
        <authorList>
            <consortium name="US DOE Joint Genome Institute"/>
            <person name="Copeland A."/>
            <person name="Lucas S."/>
            <person name="Lapidus A."/>
            <person name="Barry K."/>
            <person name="Detter J.C."/>
            <person name="Glavina T."/>
            <person name="Hammon N."/>
            <person name="Israni S."/>
            <person name="Pitluck S."/>
            <person name="Chain P."/>
            <person name="Malfatti S."/>
            <person name="Shin M."/>
            <person name="Vergez L."/>
            <person name="Schmutz J."/>
            <person name="Larimer F."/>
            <person name="Land M."/>
            <person name="Hauser L."/>
            <person name="Pelletier D.A."/>
            <person name="Kyrpides N."/>
            <person name="Anderson I."/>
            <person name="Oda Y."/>
            <person name="Harwood C.S."/>
            <person name="Richardson P."/>
        </authorList>
    </citation>
    <scope>NUCLEOTIDE SEQUENCE [LARGE SCALE GENOMIC DNA]</scope>
    <source>
        <strain evidence="2 3">HaA2</strain>
    </source>
</reference>
<evidence type="ECO:0000256" key="1">
    <source>
        <dbReference type="SAM" id="MobiDB-lite"/>
    </source>
</evidence>
<dbReference type="AlphaFoldDB" id="Q2ISS0"/>
<dbReference type="KEGG" id="rpb:RPB_4047"/>
<proteinExistence type="predicted"/>
<dbReference type="Proteomes" id="UP000008809">
    <property type="component" value="Chromosome"/>
</dbReference>
<organism evidence="2 3">
    <name type="scientific">Rhodopseudomonas palustris (strain HaA2)</name>
    <dbReference type="NCBI Taxonomy" id="316058"/>
    <lineage>
        <taxon>Bacteria</taxon>
        <taxon>Pseudomonadati</taxon>
        <taxon>Pseudomonadota</taxon>
        <taxon>Alphaproteobacteria</taxon>
        <taxon>Hyphomicrobiales</taxon>
        <taxon>Nitrobacteraceae</taxon>
        <taxon>Rhodopseudomonas</taxon>
    </lineage>
</organism>
<dbReference type="HOGENOM" id="CLU_2603754_0_0_5"/>